<evidence type="ECO:0000313" key="1">
    <source>
        <dbReference type="EMBL" id="QEF96023.1"/>
    </source>
</evidence>
<dbReference type="EMBL" id="CP036264">
    <property type="protein sequence ID" value="QEF96023.1"/>
    <property type="molecule type" value="Genomic_DNA"/>
</dbReference>
<reference evidence="1 2" key="1">
    <citation type="submission" date="2019-02" db="EMBL/GenBank/DDBJ databases">
        <title>Planctomycetal bacteria perform biofilm scaping via a novel small molecule.</title>
        <authorList>
            <person name="Jeske O."/>
            <person name="Boedeker C."/>
            <person name="Wiegand S."/>
            <person name="Breitling P."/>
            <person name="Kallscheuer N."/>
            <person name="Jogler M."/>
            <person name="Rohde M."/>
            <person name="Petersen J."/>
            <person name="Medema M.H."/>
            <person name="Surup F."/>
            <person name="Jogler C."/>
        </authorList>
    </citation>
    <scope>NUCLEOTIDE SEQUENCE [LARGE SCALE GENOMIC DNA]</scope>
    <source>
        <strain evidence="1 2">Mal15</strain>
    </source>
</reference>
<sequence length="67" mass="7525">MGEVVRNHVLFPGSAWERKSPGLRLRLQVGLWGEPPRVSSIQMTLPLNLLRTTDERTASASLTMPRI</sequence>
<evidence type="ECO:0000313" key="2">
    <source>
        <dbReference type="Proteomes" id="UP000321353"/>
    </source>
</evidence>
<keyword evidence="2" id="KW-1185">Reference proteome</keyword>
<dbReference type="Proteomes" id="UP000321353">
    <property type="component" value="Chromosome"/>
</dbReference>
<accession>A0A5B9M5W6</accession>
<gene>
    <name evidence="1" type="ORF">Mal15_00490</name>
</gene>
<protein>
    <submittedName>
        <fullName evidence="1">Uncharacterized protein</fullName>
    </submittedName>
</protein>
<organism evidence="1 2">
    <name type="scientific">Stieleria maiorica</name>
    <dbReference type="NCBI Taxonomy" id="2795974"/>
    <lineage>
        <taxon>Bacteria</taxon>
        <taxon>Pseudomonadati</taxon>
        <taxon>Planctomycetota</taxon>
        <taxon>Planctomycetia</taxon>
        <taxon>Pirellulales</taxon>
        <taxon>Pirellulaceae</taxon>
        <taxon>Stieleria</taxon>
    </lineage>
</organism>
<dbReference type="KEGG" id="smam:Mal15_00490"/>
<dbReference type="AlphaFoldDB" id="A0A5B9M5W6"/>
<name>A0A5B9M5W6_9BACT</name>
<proteinExistence type="predicted"/>